<dbReference type="EMBL" id="BPLR01013892">
    <property type="protein sequence ID" value="GIY64532.1"/>
    <property type="molecule type" value="Genomic_DNA"/>
</dbReference>
<protein>
    <submittedName>
        <fullName evidence="1">Uncharacterized protein</fullName>
    </submittedName>
</protein>
<evidence type="ECO:0000313" key="2">
    <source>
        <dbReference type="Proteomes" id="UP001054945"/>
    </source>
</evidence>
<organism evidence="1 2">
    <name type="scientific">Caerostris extrusa</name>
    <name type="common">Bark spider</name>
    <name type="synonym">Caerostris bankana</name>
    <dbReference type="NCBI Taxonomy" id="172846"/>
    <lineage>
        <taxon>Eukaryota</taxon>
        <taxon>Metazoa</taxon>
        <taxon>Ecdysozoa</taxon>
        <taxon>Arthropoda</taxon>
        <taxon>Chelicerata</taxon>
        <taxon>Arachnida</taxon>
        <taxon>Araneae</taxon>
        <taxon>Araneomorphae</taxon>
        <taxon>Entelegynae</taxon>
        <taxon>Araneoidea</taxon>
        <taxon>Araneidae</taxon>
        <taxon>Caerostris</taxon>
    </lineage>
</organism>
<proteinExistence type="predicted"/>
<comment type="caution">
    <text evidence="1">The sequence shown here is derived from an EMBL/GenBank/DDBJ whole genome shotgun (WGS) entry which is preliminary data.</text>
</comment>
<dbReference type="AlphaFoldDB" id="A0AAV4V2W3"/>
<reference evidence="1 2" key="1">
    <citation type="submission" date="2021-06" db="EMBL/GenBank/DDBJ databases">
        <title>Caerostris extrusa draft genome.</title>
        <authorList>
            <person name="Kono N."/>
            <person name="Arakawa K."/>
        </authorList>
    </citation>
    <scope>NUCLEOTIDE SEQUENCE [LARGE SCALE GENOMIC DNA]</scope>
</reference>
<keyword evidence="2" id="KW-1185">Reference proteome</keyword>
<evidence type="ECO:0000313" key="1">
    <source>
        <dbReference type="EMBL" id="GIY64532.1"/>
    </source>
</evidence>
<name>A0AAV4V2W3_CAEEX</name>
<accession>A0AAV4V2W3</accession>
<sequence>MRNDYFKDDVWVSAPPQPQHDFQTYHAHPRHRQENFWLNVTCQDSKRISLFWKLSALSASHFNPRPINIQTMIFTYIQK</sequence>
<gene>
    <name evidence="1" type="ORF">CEXT_65361</name>
</gene>
<dbReference type="Proteomes" id="UP001054945">
    <property type="component" value="Unassembled WGS sequence"/>
</dbReference>